<dbReference type="InterPro" id="IPR024571">
    <property type="entry name" value="ERAP1-like_C_dom"/>
</dbReference>
<accession>A0A1D1VR67</accession>
<evidence type="ECO:0000256" key="3">
    <source>
        <dbReference type="ARBA" id="ARBA00022670"/>
    </source>
</evidence>
<dbReference type="GO" id="GO:0008270">
    <property type="term" value="F:zinc ion binding"/>
    <property type="evidence" value="ECO:0007669"/>
    <property type="project" value="InterPro"/>
</dbReference>
<dbReference type="PANTHER" id="PTHR11533">
    <property type="entry name" value="PROTEASE M1 ZINC METALLOPROTEASE"/>
    <property type="match status" value="1"/>
</dbReference>
<dbReference type="Proteomes" id="UP000186922">
    <property type="component" value="Unassembled WGS sequence"/>
</dbReference>
<dbReference type="GO" id="GO:0016020">
    <property type="term" value="C:membrane"/>
    <property type="evidence" value="ECO:0007669"/>
    <property type="project" value="TreeGrafter"/>
</dbReference>
<organism evidence="15 16">
    <name type="scientific">Ramazzottius varieornatus</name>
    <name type="common">Water bear</name>
    <name type="synonym">Tardigrade</name>
    <dbReference type="NCBI Taxonomy" id="947166"/>
    <lineage>
        <taxon>Eukaryota</taxon>
        <taxon>Metazoa</taxon>
        <taxon>Ecdysozoa</taxon>
        <taxon>Tardigrada</taxon>
        <taxon>Eutardigrada</taxon>
        <taxon>Parachela</taxon>
        <taxon>Hypsibioidea</taxon>
        <taxon>Ramazzottiidae</taxon>
        <taxon>Ramazzottius</taxon>
    </lineage>
</organism>
<dbReference type="PRINTS" id="PR00756">
    <property type="entry name" value="ALADIPTASE"/>
</dbReference>
<evidence type="ECO:0000256" key="6">
    <source>
        <dbReference type="ARBA" id="ARBA00022833"/>
    </source>
</evidence>
<dbReference type="Gene3D" id="1.10.390.10">
    <property type="entry name" value="Neutral Protease Domain 2"/>
    <property type="match status" value="1"/>
</dbReference>
<feature type="binding site" evidence="9">
    <location>
        <position position="433"/>
    </location>
    <ligand>
        <name>Zn(2+)</name>
        <dbReference type="ChEBI" id="CHEBI:29105"/>
        <note>catalytic</note>
    </ligand>
</feature>
<evidence type="ECO:0000256" key="5">
    <source>
        <dbReference type="ARBA" id="ARBA00022801"/>
    </source>
</evidence>
<feature type="binding site" evidence="9">
    <location>
        <position position="410"/>
    </location>
    <ligand>
        <name>Zn(2+)</name>
        <dbReference type="ChEBI" id="CHEBI:29105"/>
        <note>catalytic</note>
    </ligand>
</feature>
<dbReference type="Gene3D" id="2.60.40.1730">
    <property type="entry name" value="tricorn interacting facor f3 domain"/>
    <property type="match status" value="1"/>
</dbReference>
<dbReference type="GO" id="GO:0005615">
    <property type="term" value="C:extracellular space"/>
    <property type="evidence" value="ECO:0007669"/>
    <property type="project" value="TreeGrafter"/>
</dbReference>
<evidence type="ECO:0000256" key="11">
    <source>
        <dbReference type="SAM" id="MobiDB-lite"/>
    </source>
</evidence>
<sequence>MQFKSSLGAWLGGALLGILFAIPVALAIVFGILYGQASSDLEQCRQPVTSTQSTLSTSSVPSGNSGPSTAAYTSEGPAINFTLRLPASIAPIHYELTLQVFLPFDQTEESLPNTFRTVGTVEITLKPTEDDVDRITLHARTQAPSGSGKISFSPSQVQLRMGWSQLPVDRVEFQPESDVVVIFPRDRLYNGTEYILTIRDYEGVIASDTEGLYRSSSERNGRRNWLAVAKFQPHKARRMLPCFDEPSFRSSFSVTVKHNSRFTTVRSNGAGGIGRPIGDGWTETRFSTTPSMPVYLLTILVSTFGQRTVNYQQMRNSTISILGVEDMLLKHGNVTFSLQQSEKALEWMDDRFQQPYFNFMSKLDQAALPDFPAGATEDWGLVLYREANLLYEPGVTSADNKRAIAGVIAHELSHMVFGNLLTCKWWSDTWMNEGFARFLQYEILHDTNRQWGLNALVPYLSTQVAMQLDAYDTAHALYNPNVETIPQIENMFGTLSYAKGGSILRMMKGVMGSAFYGALRRYVARFRFQNVEHDDLLTVLSEEPISVGFPATNKHIDFNSHMKTWIVSNGYPVITLRRVGPGPRDITFEQKRFLLRAGNSSAHAGVDKTRTWHIPLVLSYGSSGIDSVGAPGWDYGYGADKLCWITKATGRLLSECPGEWGSYVSWPPLPPSDNSSTNFIIANPGQTGMYRVNYDRENWRRIALYLNAGPDGHRMMYEVTRGQLIDDAFNLARTGDFDISYEVVFDLMRYLPYEMQYGPFATAMDNMRYLDQMLRSTVNYGNLTEYMRNLFDLKYPEFGPINSTRWSSSVWSDDQNGYEQGSYTTLQFNNVVLDNACYYEQAECLNDATSKFKQWKLANRSLSLPYEYSTENAAYVTNFPQTRNMILCYGIRASENATEDWMFLNSMHDRETTPAARASILRALACSKEGSLLQRLLQKTLDGTVREQDSNSIFFYMTRWHLGEQLSWNFLRQNWGRLTRRSSIVADVTASFNTRQQLEEVREFRTSLGPDVAEIPAFEKAIDKILANIEWMDESVDDVVSQLKIQYKNFPIA</sequence>
<keyword evidence="2" id="KW-0031">Aminopeptidase</keyword>
<dbReference type="SUPFAM" id="SSF63737">
    <property type="entry name" value="Leukotriene A4 hydrolase N-terminal domain"/>
    <property type="match status" value="1"/>
</dbReference>
<dbReference type="PANTHER" id="PTHR11533:SF301">
    <property type="entry name" value="AMINOPEPTIDASE"/>
    <property type="match status" value="1"/>
</dbReference>
<dbReference type="InterPro" id="IPR034016">
    <property type="entry name" value="M1_APN-typ"/>
</dbReference>
<keyword evidence="7" id="KW-0482">Metalloprotease</keyword>
<dbReference type="GO" id="GO:0005737">
    <property type="term" value="C:cytoplasm"/>
    <property type="evidence" value="ECO:0007669"/>
    <property type="project" value="TreeGrafter"/>
</dbReference>
<keyword evidence="6 9" id="KW-0862">Zinc</keyword>
<feature type="domain" description="ERAP1-like C-terminal" evidence="13">
    <location>
        <begin position="679"/>
        <end position="1029"/>
    </location>
</feature>
<feature type="site" description="Transition state stabilizer" evidence="10">
    <location>
        <position position="497"/>
    </location>
</feature>
<evidence type="ECO:0000313" key="16">
    <source>
        <dbReference type="Proteomes" id="UP000186922"/>
    </source>
</evidence>
<dbReference type="Pfam" id="PF11838">
    <property type="entry name" value="ERAP1_C"/>
    <property type="match status" value="1"/>
</dbReference>
<evidence type="ECO:0000313" key="15">
    <source>
        <dbReference type="EMBL" id="GAV01444.1"/>
    </source>
</evidence>
<dbReference type="OrthoDB" id="10067359at2759"/>
<evidence type="ECO:0000256" key="7">
    <source>
        <dbReference type="ARBA" id="ARBA00023049"/>
    </source>
</evidence>
<comment type="similarity">
    <text evidence="1">Belongs to the peptidase M1 family.</text>
</comment>
<evidence type="ECO:0000259" key="12">
    <source>
        <dbReference type="Pfam" id="PF01433"/>
    </source>
</evidence>
<dbReference type="InterPro" id="IPR050344">
    <property type="entry name" value="Peptidase_M1_aminopeptidases"/>
</dbReference>
<proteinExistence type="inferred from homology"/>
<dbReference type="SUPFAM" id="SSF55486">
    <property type="entry name" value="Metalloproteases ('zincins'), catalytic domain"/>
    <property type="match status" value="1"/>
</dbReference>
<feature type="domain" description="Peptidase M1 membrane alanine aminopeptidase" evidence="12">
    <location>
        <begin position="336"/>
        <end position="565"/>
    </location>
</feature>
<evidence type="ECO:0000259" key="14">
    <source>
        <dbReference type="Pfam" id="PF17900"/>
    </source>
</evidence>
<dbReference type="InterPro" id="IPR045357">
    <property type="entry name" value="Aminopeptidase_N-like_N"/>
</dbReference>
<evidence type="ECO:0000256" key="2">
    <source>
        <dbReference type="ARBA" id="ARBA00022438"/>
    </source>
</evidence>
<dbReference type="GO" id="GO:0042277">
    <property type="term" value="F:peptide binding"/>
    <property type="evidence" value="ECO:0007669"/>
    <property type="project" value="TreeGrafter"/>
</dbReference>
<keyword evidence="16" id="KW-1185">Reference proteome</keyword>
<feature type="binding site" evidence="9">
    <location>
        <position position="414"/>
    </location>
    <ligand>
        <name>Zn(2+)</name>
        <dbReference type="ChEBI" id="CHEBI:29105"/>
        <note>catalytic</note>
    </ligand>
</feature>
<evidence type="ECO:0000256" key="9">
    <source>
        <dbReference type="PIRSR" id="PIRSR634016-3"/>
    </source>
</evidence>
<dbReference type="InterPro" id="IPR042097">
    <property type="entry name" value="Aminopeptidase_N-like_N_sf"/>
</dbReference>
<dbReference type="GO" id="GO:0043171">
    <property type="term" value="P:peptide catabolic process"/>
    <property type="evidence" value="ECO:0007669"/>
    <property type="project" value="TreeGrafter"/>
</dbReference>
<dbReference type="FunFam" id="1.10.390.10:FF:000013">
    <property type="entry name" value="Aminopeptidase N"/>
    <property type="match status" value="1"/>
</dbReference>
<dbReference type="Pfam" id="PF17900">
    <property type="entry name" value="Peptidase_M1_N"/>
    <property type="match status" value="1"/>
</dbReference>
<feature type="region of interest" description="Disordered" evidence="11">
    <location>
        <begin position="48"/>
        <end position="70"/>
    </location>
</feature>
<evidence type="ECO:0000259" key="13">
    <source>
        <dbReference type="Pfam" id="PF11838"/>
    </source>
</evidence>
<evidence type="ECO:0000256" key="10">
    <source>
        <dbReference type="PIRSR" id="PIRSR634016-4"/>
    </source>
</evidence>
<dbReference type="InterPro" id="IPR014782">
    <property type="entry name" value="Peptidase_M1_dom"/>
</dbReference>
<evidence type="ECO:0000256" key="4">
    <source>
        <dbReference type="ARBA" id="ARBA00022723"/>
    </source>
</evidence>
<dbReference type="InterPro" id="IPR027268">
    <property type="entry name" value="Peptidase_M4/M1_CTD_sf"/>
</dbReference>
<dbReference type="EMBL" id="BDGG01000007">
    <property type="protein sequence ID" value="GAV01444.1"/>
    <property type="molecule type" value="Genomic_DNA"/>
</dbReference>
<dbReference type="Pfam" id="PF01433">
    <property type="entry name" value="Peptidase_M1"/>
    <property type="match status" value="1"/>
</dbReference>
<dbReference type="GO" id="GO:0006508">
    <property type="term" value="P:proteolysis"/>
    <property type="evidence" value="ECO:0007669"/>
    <property type="project" value="UniProtKB-KW"/>
</dbReference>
<dbReference type="InterPro" id="IPR001930">
    <property type="entry name" value="Peptidase_M1"/>
</dbReference>
<gene>
    <name evidence="15" type="primary">RvY_12157-1</name>
    <name evidence="15" type="synonym">RvY_12157.1</name>
    <name evidence="15" type="ORF">RvY_12157</name>
</gene>
<protein>
    <recommendedName>
        <fullName evidence="17">Aminopeptidase</fullName>
    </recommendedName>
</protein>
<keyword evidence="4 9" id="KW-0479">Metal-binding</keyword>
<dbReference type="AlphaFoldDB" id="A0A1D1VR67"/>
<name>A0A1D1VR67_RAMVA</name>
<evidence type="ECO:0000256" key="1">
    <source>
        <dbReference type="ARBA" id="ARBA00010136"/>
    </source>
</evidence>
<dbReference type="Gene3D" id="2.60.40.1910">
    <property type="match status" value="1"/>
</dbReference>
<dbReference type="Gene3D" id="1.25.50.20">
    <property type="match status" value="1"/>
</dbReference>
<dbReference type="GO" id="GO:0070006">
    <property type="term" value="F:metalloaminopeptidase activity"/>
    <property type="evidence" value="ECO:0007669"/>
    <property type="project" value="TreeGrafter"/>
</dbReference>
<evidence type="ECO:0008006" key="17">
    <source>
        <dbReference type="Google" id="ProtNLM"/>
    </source>
</evidence>
<comment type="caution">
    <text evidence="15">The sequence shown here is derived from an EMBL/GenBank/DDBJ whole genome shotgun (WGS) entry which is preliminary data.</text>
</comment>
<dbReference type="CDD" id="cd09601">
    <property type="entry name" value="M1_APN-Q_like"/>
    <property type="match status" value="1"/>
</dbReference>
<evidence type="ECO:0000256" key="8">
    <source>
        <dbReference type="PIRSR" id="PIRSR634016-1"/>
    </source>
</evidence>
<feature type="compositionally biased region" description="Low complexity" evidence="11">
    <location>
        <begin position="48"/>
        <end position="69"/>
    </location>
</feature>
<feature type="active site" description="Proton acceptor" evidence="8">
    <location>
        <position position="411"/>
    </location>
</feature>
<keyword evidence="3" id="KW-0645">Protease</keyword>
<dbReference type="STRING" id="947166.A0A1D1VR67"/>
<keyword evidence="5" id="KW-0378">Hydrolase</keyword>
<feature type="domain" description="Aminopeptidase N-like N-terminal" evidence="14">
    <location>
        <begin position="91"/>
        <end position="296"/>
    </location>
</feature>
<reference evidence="15 16" key="1">
    <citation type="journal article" date="2016" name="Nat. Commun.">
        <title>Extremotolerant tardigrade genome and improved radiotolerance of human cultured cells by tardigrade-unique protein.</title>
        <authorList>
            <person name="Hashimoto T."/>
            <person name="Horikawa D.D."/>
            <person name="Saito Y."/>
            <person name="Kuwahara H."/>
            <person name="Kozuka-Hata H."/>
            <person name="Shin-I T."/>
            <person name="Minakuchi Y."/>
            <person name="Ohishi K."/>
            <person name="Motoyama A."/>
            <person name="Aizu T."/>
            <person name="Enomoto A."/>
            <person name="Kondo K."/>
            <person name="Tanaka S."/>
            <person name="Hara Y."/>
            <person name="Koshikawa S."/>
            <person name="Sagara H."/>
            <person name="Miura T."/>
            <person name="Yokobori S."/>
            <person name="Miyagawa K."/>
            <person name="Suzuki Y."/>
            <person name="Kubo T."/>
            <person name="Oyama M."/>
            <person name="Kohara Y."/>
            <person name="Fujiyama A."/>
            <person name="Arakawa K."/>
            <person name="Katayama T."/>
            <person name="Toyoda A."/>
            <person name="Kunieda T."/>
        </authorList>
    </citation>
    <scope>NUCLEOTIDE SEQUENCE [LARGE SCALE GENOMIC DNA]</scope>
    <source>
        <strain evidence="15 16">YOKOZUNA-1</strain>
    </source>
</reference>
<comment type="cofactor">
    <cofactor evidence="9">
        <name>Zn(2+)</name>
        <dbReference type="ChEBI" id="CHEBI:29105"/>
    </cofactor>
    <text evidence="9">Binds 1 zinc ion per subunit.</text>
</comment>